<organism evidence="3 4">
    <name type="scientific">Humisphaera borealis</name>
    <dbReference type="NCBI Taxonomy" id="2807512"/>
    <lineage>
        <taxon>Bacteria</taxon>
        <taxon>Pseudomonadati</taxon>
        <taxon>Planctomycetota</taxon>
        <taxon>Phycisphaerae</taxon>
        <taxon>Tepidisphaerales</taxon>
        <taxon>Tepidisphaeraceae</taxon>
        <taxon>Humisphaera</taxon>
    </lineage>
</organism>
<dbReference type="InterPro" id="IPR027383">
    <property type="entry name" value="Znf_put"/>
</dbReference>
<sequence>MSDTPKTPSPNPTCSQSGGPVSCRDCADFLMDYLDGLLPESERLKFDAHLALCRDCRVYMENYRKTVEATCRCPEAKAHCQTPEMNLPARLVQAILAARRSQ</sequence>
<dbReference type="AlphaFoldDB" id="A0A7M2WYV6"/>
<evidence type="ECO:0000256" key="1">
    <source>
        <dbReference type="SAM" id="MobiDB-lite"/>
    </source>
</evidence>
<dbReference type="Gene3D" id="1.10.10.1320">
    <property type="entry name" value="Anti-sigma factor, zinc-finger domain"/>
    <property type="match status" value="1"/>
</dbReference>
<proteinExistence type="predicted"/>
<feature type="region of interest" description="Disordered" evidence="1">
    <location>
        <begin position="1"/>
        <end position="20"/>
    </location>
</feature>
<evidence type="ECO:0000259" key="2">
    <source>
        <dbReference type="Pfam" id="PF13490"/>
    </source>
</evidence>
<reference evidence="3 4" key="1">
    <citation type="submission" date="2020-10" db="EMBL/GenBank/DDBJ databases">
        <title>Wide distribution of Phycisphaera-like planctomycetes from WD2101 soil group in peatlands and genome analysis of the first cultivated representative.</title>
        <authorList>
            <person name="Dedysh S.N."/>
            <person name="Beletsky A.V."/>
            <person name="Ivanova A."/>
            <person name="Kulichevskaya I.S."/>
            <person name="Suzina N.E."/>
            <person name="Philippov D.A."/>
            <person name="Rakitin A.L."/>
            <person name="Mardanov A.V."/>
            <person name="Ravin N.V."/>
        </authorList>
    </citation>
    <scope>NUCLEOTIDE SEQUENCE [LARGE SCALE GENOMIC DNA]</scope>
    <source>
        <strain evidence="3 4">M1803</strain>
    </source>
</reference>
<dbReference type="RefSeq" id="WP_206293787.1">
    <property type="nucleotide sequence ID" value="NZ_CP063458.1"/>
</dbReference>
<dbReference type="InterPro" id="IPR041916">
    <property type="entry name" value="Anti_sigma_zinc_sf"/>
</dbReference>
<feature type="domain" description="Putative zinc-finger" evidence="2">
    <location>
        <begin position="23"/>
        <end position="57"/>
    </location>
</feature>
<name>A0A7M2WYV6_9BACT</name>
<dbReference type="KEGG" id="hbs:IPV69_04835"/>
<accession>A0A7M2WYV6</accession>
<evidence type="ECO:0000313" key="3">
    <source>
        <dbReference type="EMBL" id="QOV90688.1"/>
    </source>
</evidence>
<feature type="compositionally biased region" description="Polar residues" evidence="1">
    <location>
        <begin position="1"/>
        <end position="19"/>
    </location>
</feature>
<dbReference type="Proteomes" id="UP000593765">
    <property type="component" value="Chromosome"/>
</dbReference>
<dbReference type="Pfam" id="PF13490">
    <property type="entry name" value="zf-HC2"/>
    <property type="match status" value="1"/>
</dbReference>
<evidence type="ECO:0000313" key="4">
    <source>
        <dbReference type="Proteomes" id="UP000593765"/>
    </source>
</evidence>
<keyword evidence="4" id="KW-1185">Reference proteome</keyword>
<dbReference type="EMBL" id="CP063458">
    <property type="protein sequence ID" value="QOV90688.1"/>
    <property type="molecule type" value="Genomic_DNA"/>
</dbReference>
<gene>
    <name evidence="3" type="ORF">IPV69_04835</name>
</gene>
<protein>
    <submittedName>
        <fullName evidence="3">Zf-HC2 domain-containing protein</fullName>
    </submittedName>
</protein>